<proteinExistence type="predicted"/>
<dbReference type="Proteomes" id="UP000268048">
    <property type="component" value="Chromosome"/>
</dbReference>
<dbReference type="InterPro" id="IPR010239">
    <property type="entry name" value="CHP02001"/>
</dbReference>
<dbReference type="RefSeq" id="WP_124319573.1">
    <property type="nucleotide sequence ID" value="NZ_CP027753.1"/>
</dbReference>
<evidence type="ECO:0000313" key="3">
    <source>
        <dbReference type="Proteomes" id="UP000268048"/>
    </source>
</evidence>
<organism evidence="2 3">
    <name type="scientific">Pseudomonas chlororaphis</name>
    <dbReference type="NCBI Taxonomy" id="587753"/>
    <lineage>
        <taxon>Bacteria</taxon>
        <taxon>Pseudomonadati</taxon>
        <taxon>Pseudomonadota</taxon>
        <taxon>Gammaproteobacteria</taxon>
        <taxon>Pseudomonadales</taxon>
        <taxon>Pseudomonadaceae</taxon>
        <taxon>Pseudomonas</taxon>
    </lineage>
</organism>
<dbReference type="AlphaFoldDB" id="A0A3G7TLI6"/>
<dbReference type="Pfam" id="PF09694">
    <property type="entry name" value="Gcw_chp"/>
    <property type="match status" value="1"/>
</dbReference>
<keyword evidence="1" id="KW-0732">Signal</keyword>
<evidence type="ECO:0000313" key="2">
    <source>
        <dbReference type="EMBL" id="AZE47232.1"/>
    </source>
</evidence>
<dbReference type="PROSITE" id="PS51257">
    <property type="entry name" value="PROKAR_LIPOPROTEIN"/>
    <property type="match status" value="1"/>
</dbReference>
<evidence type="ECO:0000256" key="1">
    <source>
        <dbReference type="SAM" id="SignalP"/>
    </source>
</evidence>
<reference evidence="2 3" key="1">
    <citation type="submission" date="2018-03" db="EMBL/GenBank/DDBJ databases">
        <title>Diversity of phytobeneficial traits revealed by whole-genome analysis of worldwide-isolated phenazine-producing Pseudomonas spp.</title>
        <authorList>
            <person name="Biessy A."/>
            <person name="Novinscak A."/>
            <person name="Blom J."/>
            <person name="Leger G."/>
            <person name="Thomashow L.S."/>
            <person name="Cazorla F.M."/>
            <person name="Josic D."/>
            <person name="Filion M."/>
        </authorList>
    </citation>
    <scope>NUCLEOTIDE SEQUENCE [LARGE SCALE GENOMIC DNA]</scope>
    <source>
        <strain evidence="2 3">B25</strain>
    </source>
</reference>
<dbReference type="EMBL" id="CP027753">
    <property type="protein sequence ID" value="AZE47232.1"/>
    <property type="molecule type" value="Genomic_DNA"/>
</dbReference>
<gene>
    <name evidence="2" type="ORF">C4K04_1542</name>
</gene>
<feature type="signal peptide" evidence="1">
    <location>
        <begin position="1"/>
        <end position="22"/>
    </location>
</feature>
<accession>A0A3G7TLI6</accession>
<name>A0A3G7TLI6_9PSED</name>
<dbReference type="NCBIfam" id="TIGR02001">
    <property type="entry name" value="gcw_chp"/>
    <property type="match status" value="1"/>
</dbReference>
<protein>
    <submittedName>
        <fullName evidence="2">Putative exported protein</fullName>
    </submittedName>
</protein>
<sequence length="243" mass="26548">MNKAAVCAVAGAFACVAQSVSAIPLSDNFELITTVGAFSEYSMRGISFTQRKPAVQASAILAHSSGLYAGVWASNVDINGLDTRTENDFLAGYNWKISDDINLDLGYIQYTYPKSSILNAGEAYGVLTAYGFKVGTYYSNDYYGDQVFTYNYIGYGTKALPYDIGLDLRFGVADYKDPAFFSSDGSSEESYNEWEVKVTKNWVGLDWSASYIDTNLSETECLSNIGDKESCSARLLVGVSKTF</sequence>
<feature type="chain" id="PRO_5018231077" evidence="1">
    <location>
        <begin position="23"/>
        <end position="243"/>
    </location>
</feature>